<dbReference type="NCBIfam" id="TIGR00374">
    <property type="entry name" value="flippase-like domain"/>
    <property type="match status" value="1"/>
</dbReference>
<dbReference type="Proteomes" id="UP000727993">
    <property type="component" value="Unassembled WGS sequence"/>
</dbReference>
<feature type="transmembrane region" description="Helical" evidence="6">
    <location>
        <begin position="76"/>
        <end position="100"/>
    </location>
</feature>
<feature type="transmembrane region" description="Helical" evidence="6">
    <location>
        <begin position="112"/>
        <end position="131"/>
    </location>
</feature>
<evidence type="ECO:0000256" key="4">
    <source>
        <dbReference type="ARBA" id="ARBA00022989"/>
    </source>
</evidence>
<comment type="subcellular location">
    <subcellularLocation>
        <location evidence="1">Cell membrane</location>
        <topology evidence="1">Multi-pass membrane protein</topology>
    </subcellularLocation>
</comment>
<feature type="transmembrane region" description="Helical" evidence="6">
    <location>
        <begin position="540"/>
        <end position="562"/>
    </location>
</feature>
<evidence type="ECO:0000313" key="7">
    <source>
        <dbReference type="EMBL" id="MBK9297111.1"/>
    </source>
</evidence>
<dbReference type="InterPro" id="IPR022791">
    <property type="entry name" value="L-PG_synthase/AglD"/>
</dbReference>
<feature type="transmembrane region" description="Helical" evidence="6">
    <location>
        <begin position="205"/>
        <end position="223"/>
    </location>
</feature>
<comment type="caution">
    <text evidence="7">The sequence shown here is derived from an EMBL/GenBank/DDBJ whole genome shotgun (WGS) entry which is preliminary data.</text>
</comment>
<keyword evidence="5 6" id="KW-0472">Membrane</keyword>
<feature type="transmembrane region" description="Helical" evidence="6">
    <location>
        <begin position="182"/>
        <end position="199"/>
    </location>
</feature>
<feature type="transmembrane region" description="Helical" evidence="6">
    <location>
        <begin position="647"/>
        <end position="671"/>
    </location>
</feature>
<evidence type="ECO:0000256" key="2">
    <source>
        <dbReference type="ARBA" id="ARBA00022475"/>
    </source>
</evidence>
<organism evidence="7 8">
    <name type="scientific">Candidatus Neomicrothrix subdominans</name>
    <dbReference type="NCBI Taxonomy" id="2954438"/>
    <lineage>
        <taxon>Bacteria</taxon>
        <taxon>Bacillati</taxon>
        <taxon>Actinomycetota</taxon>
        <taxon>Acidimicrobiia</taxon>
        <taxon>Acidimicrobiales</taxon>
        <taxon>Microthrixaceae</taxon>
        <taxon>Candidatus Neomicrothrix</taxon>
    </lineage>
</organism>
<evidence type="ECO:0000256" key="6">
    <source>
        <dbReference type="SAM" id="Phobius"/>
    </source>
</evidence>
<sequence>MAQADPRFVTGDDDAPDCELIGRASPAMVRSPTYVVRLLVGAVAILVGLVIAVLYEDAAAGLAYNQRLLLDALPDVLQTLVSSLGVYALVAVVGAINWVLLSQRRFRTALTLNLAALAGAALSFAAERVVVAMSSSSTLDGFLAERLSGQSIPTISTSPILGATVAALVLGGPWLSARWRNAWWWTTVIYIAAVSVLSTSGFLGVLVDLGVGTVAGALIGIIFKTPNQDPSGASVVASLRRLGLLPVSLASTAPHPTSTPTSVRWEGTLEDGSDIAIKVRGPNRHAAELLSRLWRRLRLKAPRGERSVGTLRGEANHEALSSLQAHNLGVRTPRVLAFGSTGANGMMLVTEFVTATDLAEVDEHRFVGALEDAWAQLAALRRAGIAHRQFRVDNLMIDDDDHIWLVGFVGSEVAADDVQLTDDIVELLASTAAVVGPQAAVAAALKVLGRDPLVEALSRMQPLAATTVTRDALSQDGFKALRSEVAKRTSIEEVPDAEDLSRFSTRRILTISMIGGAAYFLVPQLASAGNLWDETQSANWWWAAVALLCSAVSYVGSGLALVGGVPNRVPILQAVLAQVAAAFSDTITPAKVGGMALNLRFLTKQGVDAAVAAAGVGMSVVAGFAVHILLVASFITAAGRSSGGLGLGLPSLTTVLGLVAVVLAVSGLVMATPWGRRVFLQNLIDALRRARDGVVGIATRPGKVASLFGGSAITTMANLVALYVSVLAFGGSASFVQVGVVYLTGAFVEAAAPTPGGLGASEAAYIAGLTAVGMTTAVAVPAVFLFRLATFWLPVAPGWAAITYMRNRDDL</sequence>
<reference evidence="7 8" key="1">
    <citation type="submission" date="2020-10" db="EMBL/GenBank/DDBJ databases">
        <title>Connecting structure to function with the recovery of over 1000 high-quality activated sludge metagenome-assembled genomes encoding full-length rRNA genes using long-read sequencing.</title>
        <authorList>
            <person name="Singleton C.M."/>
            <person name="Petriglieri F."/>
            <person name="Kristensen J.M."/>
            <person name="Kirkegaard R.H."/>
            <person name="Michaelsen T.Y."/>
            <person name="Andersen M.H."/>
            <person name="Karst S.M."/>
            <person name="Dueholm M.S."/>
            <person name="Nielsen P.H."/>
            <person name="Albertsen M."/>
        </authorList>
    </citation>
    <scope>NUCLEOTIDE SEQUENCE [LARGE SCALE GENOMIC DNA]</scope>
    <source>
        <strain evidence="7">Lyne_18-Q3-R50-59_MAXAC.006</strain>
    </source>
</reference>
<keyword evidence="4 6" id="KW-1133">Transmembrane helix</keyword>
<feature type="transmembrane region" description="Helical" evidence="6">
    <location>
        <begin position="609"/>
        <end position="635"/>
    </location>
</feature>
<dbReference type="Pfam" id="PF03706">
    <property type="entry name" value="LPG_synthase_TM"/>
    <property type="match status" value="1"/>
</dbReference>
<keyword evidence="3 6" id="KW-0812">Transmembrane</keyword>
<dbReference type="PANTHER" id="PTHR39087:SF2">
    <property type="entry name" value="UPF0104 MEMBRANE PROTEIN MJ1595"/>
    <property type="match status" value="1"/>
</dbReference>
<keyword evidence="2" id="KW-1003">Cell membrane</keyword>
<dbReference type="PANTHER" id="PTHR39087">
    <property type="entry name" value="UPF0104 MEMBRANE PROTEIN MJ1595"/>
    <property type="match status" value="1"/>
</dbReference>
<feature type="transmembrane region" description="Helical" evidence="6">
    <location>
        <begin position="763"/>
        <end position="786"/>
    </location>
</feature>
<evidence type="ECO:0000256" key="1">
    <source>
        <dbReference type="ARBA" id="ARBA00004651"/>
    </source>
</evidence>
<feature type="transmembrane region" description="Helical" evidence="6">
    <location>
        <begin position="34"/>
        <end position="56"/>
    </location>
</feature>
<dbReference type="SUPFAM" id="SSF56112">
    <property type="entry name" value="Protein kinase-like (PK-like)"/>
    <property type="match status" value="1"/>
</dbReference>
<evidence type="ECO:0000256" key="3">
    <source>
        <dbReference type="ARBA" id="ARBA00022692"/>
    </source>
</evidence>
<dbReference type="InterPro" id="IPR011009">
    <property type="entry name" value="Kinase-like_dom_sf"/>
</dbReference>
<accession>A0A936NDM8</accession>
<dbReference type="EMBL" id="JADJZA010000006">
    <property type="protein sequence ID" value="MBK9297111.1"/>
    <property type="molecule type" value="Genomic_DNA"/>
</dbReference>
<feature type="transmembrane region" description="Helical" evidence="6">
    <location>
        <begin position="720"/>
        <end position="743"/>
    </location>
</feature>
<name>A0A936NDM8_9ACTN</name>
<gene>
    <name evidence="7" type="ORF">IPN02_09810</name>
</gene>
<evidence type="ECO:0000256" key="5">
    <source>
        <dbReference type="ARBA" id="ARBA00023136"/>
    </source>
</evidence>
<protein>
    <submittedName>
        <fullName evidence="7">Flippase-like domain-containing protein</fullName>
    </submittedName>
</protein>
<feature type="transmembrane region" description="Helical" evidence="6">
    <location>
        <begin position="151"/>
        <end position="170"/>
    </location>
</feature>
<evidence type="ECO:0000313" key="8">
    <source>
        <dbReference type="Proteomes" id="UP000727993"/>
    </source>
</evidence>
<feature type="transmembrane region" description="Helical" evidence="6">
    <location>
        <begin position="508"/>
        <end position="528"/>
    </location>
</feature>
<dbReference type="GO" id="GO:0005886">
    <property type="term" value="C:plasma membrane"/>
    <property type="evidence" value="ECO:0007669"/>
    <property type="project" value="UniProtKB-SubCell"/>
</dbReference>
<dbReference type="AlphaFoldDB" id="A0A936NDM8"/>
<proteinExistence type="predicted"/>